<dbReference type="InterPro" id="IPR046357">
    <property type="entry name" value="PPIase_dom_sf"/>
</dbReference>
<evidence type="ECO:0000256" key="7">
    <source>
        <dbReference type="ARBA" id="ARBA00030642"/>
    </source>
</evidence>
<feature type="chain" id="PRO_5015557972" description="Parvulin-like PPIase" evidence="11">
    <location>
        <begin position="38"/>
        <end position="496"/>
    </location>
</feature>
<feature type="compositionally biased region" description="Low complexity" evidence="10">
    <location>
        <begin position="51"/>
        <end position="71"/>
    </location>
</feature>
<feature type="region of interest" description="Disordered" evidence="10">
    <location>
        <begin position="37"/>
        <end position="87"/>
    </location>
</feature>
<dbReference type="InterPro" id="IPR050280">
    <property type="entry name" value="OMP_Chaperone_SurA"/>
</dbReference>
<proteinExistence type="predicted"/>
<dbReference type="PROSITE" id="PS50198">
    <property type="entry name" value="PPIC_PPIASE_2"/>
    <property type="match status" value="1"/>
</dbReference>
<dbReference type="SUPFAM" id="SSF109998">
    <property type="entry name" value="Triger factor/SurA peptide-binding domain-like"/>
    <property type="match status" value="1"/>
</dbReference>
<evidence type="ECO:0000256" key="6">
    <source>
        <dbReference type="ARBA" id="ARBA00023235"/>
    </source>
</evidence>
<keyword evidence="3" id="KW-0574">Periplasm</keyword>
<dbReference type="Pfam" id="PF00639">
    <property type="entry name" value="Rotamase"/>
    <property type="match status" value="1"/>
</dbReference>
<dbReference type="GeneID" id="91007443"/>
<evidence type="ECO:0000313" key="13">
    <source>
        <dbReference type="EMBL" id="PTW44349.1"/>
    </source>
</evidence>
<evidence type="ECO:0000256" key="4">
    <source>
        <dbReference type="ARBA" id="ARBA00023110"/>
    </source>
</evidence>
<protein>
    <recommendedName>
        <fullName evidence="1">Parvulin-like PPIase</fullName>
    </recommendedName>
    <alternativeName>
        <fullName evidence="7">Peptidyl-prolyl cis-trans isomerase plp</fullName>
    </alternativeName>
    <alternativeName>
        <fullName evidence="8">Rotamase plp</fullName>
    </alternativeName>
</protein>
<name>A0A2T5TYQ1_9SPHN</name>
<dbReference type="PANTHER" id="PTHR47637:SF1">
    <property type="entry name" value="CHAPERONE SURA"/>
    <property type="match status" value="1"/>
</dbReference>
<dbReference type="GO" id="GO:0003755">
    <property type="term" value="F:peptidyl-prolyl cis-trans isomerase activity"/>
    <property type="evidence" value="ECO:0007669"/>
    <property type="project" value="UniProtKB-KW"/>
</dbReference>
<dbReference type="Pfam" id="PF09312">
    <property type="entry name" value="SurA_N"/>
    <property type="match status" value="1"/>
</dbReference>
<dbReference type="InterPro" id="IPR015391">
    <property type="entry name" value="SurA_N"/>
</dbReference>
<dbReference type="InterPro" id="IPR000297">
    <property type="entry name" value="PPIase_PpiC"/>
</dbReference>
<keyword evidence="6 9" id="KW-0413">Isomerase</keyword>
<evidence type="ECO:0000256" key="10">
    <source>
        <dbReference type="SAM" id="MobiDB-lite"/>
    </source>
</evidence>
<evidence type="ECO:0000256" key="9">
    <source>
        <dbReference type="PROSITE-ProRule" id="PRU00278"/>
    </source>
</evidence>
<dbReference type="RefSeq" id="WP_425275479.1">
    <property type="nucleotide sequence ID" value="NZ_QAYE01000010.1"/>
</dbReference>
<evidence type="ECO:0000256" key="5">
    <source>
        <dbReference type="ARBA" id="ARBA00023186"/>
    </source>
</evidence>
<keyword evidence="2 11" id="KW-0732">Signal</keyword>
<evidence type="ECO:0000313" key="14">
    <source>
        <dbReference type="Proteomes" id="UP000244013"/>
    </source>
</evidence>
<evidence type="ECO:0000256" key="2">
    <source>
        <dbReference type="ARBA" id="ARBA00022729"/>
    </source>
</evidence>
<dbReference type="EMBL" id="QAYE01000010">
    <property type="protein sequence ID" value="PTW44349.1"/>
    <property type="molecule type" value="Genomic_DNA"/>
</dbReference>
<organism evidence="13 14">
    <name type="scientific">Sphingomonas faeni</name>
    <dbReference type="NCBI Taxonomy" id="185950"/>
    <lineage>
        <taxon>Bacteria</taxon>
        <taxon>Pseudomonadati</taxon>
        <taxon>Pseudomonadota</taxon>
        <taxon>Alphaproteobacteria</taxon>
        <taxon>Sphingomonadales</taxon>
        <taxon>Sphingomonadaceae</taxon>
        <taxon>Sphingomonas</taxon>
    </lineage>
</organism>
<dbReference type="Proteomes" id="UP000244013">
    <property type="component" value="Unassembled WGS sequence"/>
</dbReference>
<evidence type="ECO:0000259" key="12">
    <source>
        <dbReference type="PROSITE" id="PS50198"/>
    </source>
</evidence>
<comment type="caution">
    <text evidence="13">The sequence shown here is derived from an EMBL/GenBank/DDBJ whole genome shotgun (WGS) entry which is preliminary data.</text>
</comment>
<feature type="compositionally biased region" description="Polar residues" evidence="10">
    <location>
        <begin position="72"/>
        <end position="82"/>
    </location>
</feature>
<dbReference type="AlphaFoldDB" id="A0A2T5TYQ1"/>
<reference evidence="13 14" key="1">
    <citation type="submission" date="2018-04" db="EMBL/GenBank/DDBJ databases">
        <title>Genomic Encyclopedia of Type Strains, Phase III (KMG-III): the genomes of soil and plant-associated and newly described type strains.</title>
        <authorList>
            <person name="Whitman W."/>
        </authorList>
    </citation>
    <scope>NUCLEOTIDE SEQUENCE [LARGE SCALE GENOMIC DNA]</scope>
    <source>
        <strain evidence="13 14">MA-olki</strain>
    </source>
</reference>
<dbReference type="SUPFAM" id="SSF54534">
    <property type="entry name" value="FKBP-like"/>
    <property type="match status" value="2"/>
</dbReference>
<evidence type="ECO:0000256" key="8">
    <source>
        <dbReference type="ARBA" id="ARBA00031484"/>
    </source>
</evidence>
<evidence type="ECO:0000256" key="1">
    <source>
        <dbReference type="ARBA" id="ARBA00018370"/>
    </source>
</evidence>
<accession>A0A2T5TYQ1</accession>
<dbReference type="PANTHER" id="PTHR47637">
    <property type="entry name" value="CHAPERONE SURA"/>
    <property type="match status" value="1"/>
</dbReference>
<dbReference type="Gene3D" id="1.10.4030.10">
    <property type="entry name" value="Porin chaperone SurA, peptide-binding domain"/>
    <property type="match status" value="1"/>
</dbReference>
<keyword evidence="4 9" id="KW-0697">Rotamase</keyword>
<gene>
    <name evidence="13" type="ORF">C8J25_11029</name>
</gene>
<sequence>MMGYRHLKHDVRLAARGGRVIGSVVLAALAAGAIAQAVPPKAAQGKRGARPAPTQPKQGQPAQAQPAPSAPRQTVQDQSVPDNTGLDIPTNLQIFGKVDPNVRKPTAIVNDTVITGTDVDQRVALVAMANEAKLSPEDRERLKLQVLRQLIDETLQIQEAKTADITITPAELTQSYDGVSKRFNRTPVAMRAYLRESGSSERSLKRQIEGELAWQRYLRRRVEPFVNVGDEEVKSIIDRLQAAKGTDEFNLKEIYLAATPANSQQVYANAKQILQEIQKGAQPFEYYARQFSEASTRAVGGDLGWIRAATLPGQLAEAATTMQVGQVAGPIEVSGGYSILYLTDKRQVLTADPRDAKLSLKQLTLRFPPNTNQAQASARAQAFAKATQELRGCGTVEKVAAGIGADVVDNDTVRIRDLPPQLQEVMLKLQVGESSPPFGSAEQGVRALVLCGRDEAAGGSVPNSEQIQGQLEQQRVNLRAQQKLRDLRRDAVVEYR</sequence>
<feature type="domain" description="PpiC" evidence="12">
    <location>
        <begin position="246"/>
        <end position="344"/>
    </location>
</feature>
<dbReference type="Gene3D" id="3.10.50.40">
    <property type="match status" value="1"/>
</dbReference>
<feature type="signal peptide" evidence="11">
    <location>
        <begin position="1"/>
        <end position="37"/>
    </location>
</feature>
<evidence type="ECO:0000256" key="11">
    <source>
        <dbReference type="SAM" id="SignalP"/>
    </source>
</evidence>
<evidence type="ECO:0000256" key="3">
    <source>
        <dbReference type="ARBA" id="ARBA00022764"/>
    </source>
</evidence>
<dbReference type="InterPro" id="IPR027304">
    <property type="entry name" value="Trigger_fact/SurA_dom_sf"/>
</dbReference>
<keyword evidence="5" id="KW-0143">Chaperone</keyword>